<comment type="subcellular location">
    <subcellularLocation>
        <location evidence="1 10">Cytoplasm</location>
    </subcellularLocation>
</comment>
<evidence type="ECO:0000256" key="5">
    <source>
        <dbReference type="ARBA" id="ARBA00022679"/>
    </source>
</evidence>
<dbReference type="InterPro" id="IPR022637">
    <property type="entry name" value="DNA_polIII_beta_cen"/>
</dbReference>
<dbReference type="GO" id="GO:0008408">
    <property type="term" value="F:3'-5' exonuclease activity"/>
    <property type="evidence" value="ECO:0007669"/>
    <property type="project" value="InterPro"/>
</dbReference>
<feature type="domain" description="DNA polymerase III beta sliding clamp N-terminal" evidence="11">
    <location>
        <begin position="1"/>
        <end position="120"/>
    </location>
</feature>
<evidence type="ECO:0000256" key="10">
    <source>
        <dbReference type="PIRNR" id="PIRNR000804"/>
    </source>
</evidence>
<evidence type="ECO:0000256" key="4">
    <source>
        <dbReference type="ARBA" id="ARBA00022490"/>
    </source>
</evidence>
<keyword evidence="5 10" id="KW-0808">Transferase</keyword>
<dbReference type="InterPro" id="IPR022635">
    <property type="entry name" value="DNA_polIII_beta_C"/>
</dbReference>
<gene>
    <name evidence="14" type="primary">dnaN</name>
    <name evidence="14" type="ORF">C5O23_03300</name>
</gene>
<organism evidence="14 15">
    <name type="scientific">Duncaniella muris</name>
    <dbReference type="NCBI Taxonomy" id="2094150"/>
    <lineage>
        <taxon>Bacteria</taxon>
        <taxon>Pseudomonadati</taxon>
        <taxon>Bacteroidota</taxon>
        <taxon>Bacteroidia</taxon>
        <taxon>Bacteroidales</taxon>
        <taxon>Muribaculaceae</taxon>
        <taxon>Duncaniella</taxon>
    </lineage>
</organism>
<feature type="domain" description="DNA polymerase III beta sliding clamp central" evidence="12">
    <location>
        <begin position="139"/>
        <end position="247"/>
    </location>
</feature>
<evidence type="ECO:0000259" key="11">
    <source>
        <dbReference type="Pfam" id="PF00712"/>
    </source>
</evidence>
<reference evidence="15" key="1">
    <citation type="submission" date="2018-02" db="EMBL/GenBank/DDBJ databases">
        <authorList>
            <person name="Clavel T."/>
            <person name="Strowig T."/>
        </authorList>
    </citation>
    <scope>NUCLEOTIDE SEQUENCE [LARGE SCALE GENOMIC DNA]</scope>
    <source>
        <strain evidence="15">DSM 103720</strain>
    </source>
</reference>
<comment type="function">
    <text evidence="10">Confers DNA tethering and processivity to DNA polymerases and other proteins. Acts as a clamp, forming a ring around DNA (a reaction catalyzed by the clamp-loading complex) which diffuses in an ATP-independent manner freely and bidirectionally along dsDNA. Initially characterized for its ability to contact the catalytic subunit of DNA polymerase III (Pol III), a complex, multichain enzyme responsible for most of the replicative synthesis in bacteria; Pol III exhibits 3'-5' exonuclease proofreading activity. The beta chain is required for initiation of replication as well as for processivity of DNA replication.</text>
</comment>
<evidence type="ECO:0000256" key="3">
    <source>
        <dbReference type="ARBA" id="ARBA00021035"/>
    </source>
</evidence>
<dbReference type="InterPro" id="IPR022634">
    <property type="entry name" value="DNA_polIII_beta_N"/>
</dbReference>
<dbReference type="GO" id="GO:0009360">
    <property type="term" value="C:DNA polymerase III complex"/>
    <property type="evidence" value="ECO:0007669"/>
    <property type="project" value="InterPro"/>
</dbReference>
<comment type="similarity">
    <text evidence="2 10">Belongs to the beta sliding clamp family.</text>
</comment>
<feature type="domain" description="DNA polymerase III beta sliding clamp C-terminal" evidence="13">
    <location>
        <begin position="250"/>
        <end position="372"/>
    </location>
</feature>
<dbReference type="InterPro" id="IPR046938">
    <property type="entry name" value="DNA_clamp_sf"/>
</dbReference>
<evidence type="ECO:0000313" key="14">
    <source>
        <dbReference type="EMBL" id="PWB03427.1"/>
    </source>
</evidence>
<sequence length="377" mass="42238">MKFTVPSKTLHNFASSVSKVINAKNALTILNNFLFSIEGSVLTITACDGENMLCGRIPIMDVEGEGEFCIDARRIVELLRVMPEQELNFVIDEDTLAVEMSHPNGSYKFMGLKGSEYPHFDRSKQSENLLVFKAPGSALLRGLEYTSFAAGTDMLRPQMMGVYWDIKPDKLVFVATDTHKLVRFEDCSLSPEIEGSFILPNKSTNVFRSVFTRDEEVTVKLDQQTGVTFETDTFTFESRLVKGRYPDYTRVIPENNPFTLTVNRHSFTTAVRRVSLFVDEGHGLIKFNVTPERVTIKASDNEYNTSGVETLSADFTGSNMVIGFSSSYLSELAGVLWTEDIIFKLADPSKPAVILPTEDKADTRLTMLLMPMNVTDF</sequence>
<evidence type="ECO:0000256" key="7">
    <source>
        <dbReference type="ARBA" id="ARBA00022705"/>
    </source>
</evidence>
<comment type="subunit">
    <text evidence="10">Forms a ring-shaped head-to-tail homodimer around DNA.</text>
</comment>
<evidence type="ECO:0000256" key="1">
    <source>
        <dbReference type="ARBA" id="ARBA00004496"/>
    </source>
</evidence>
<evidence type="ECO:0000256" key="9">
    <source>
        <dbReference type="ARBA" id="ARBA00023125"/>
    </source>
</evidence>
<dbReference type="Pfam" id="PF00712">
    <property type="entry name" value="DNA_pol3_beta"/>
    <property type="match status" value="1"/>
</dbReference>
<evidence type="ECO:0000259" key="12">
    <source>
        <dbReference type="Pfam" id="PF02767"/>
    </source>
</evidence>
<keyword evidence="4 10" id="KW-0963">Cytoplasm</keyword>
<dbReference type="GO" id="GO:0006271">
    <property type="term" value="P:DNA strand elongation involved in DNA replication"/>
    <property type="evidence" value="ECO:0007669"/>
    <property type="project" value="TreeGrafter"/>
</dbReference>
<dbReference type="GO" id="GO:0003887">
    <property type="term" value="F:DNA-directed DNA polymerase activity"/>
    <property type="evidence" value="ECO:0007669"/>
    <property type="project" value="UniProtKB-UniRule"/>
</dbReference>
<dbReference type="Pfam" id="PF02767">
    <property type="entry name" value="DNA_pol3_beta_2"/>
    <property type="match status" value="1"/>
</dbReference>
<dbReference type="Pfam" id="PF02768">
    <property type="entry name" value="DNA_pol3_beta_3"/>
    <property type="match status" value="1"/>
</dbReference>
<dbReference type="PANTHER" id="PTHR30478:SF0">
    <property type="entry name" value="BETA SLIDING CLAMP"/>
    <property type="match status" value="1"/>
</dbReference>
<dbReference type="SUPFAM" id="SSF55979">
    <property type="entry name" value="DNA clamp"/>
    <property type="match status" value="3"/>
</dbReference>
<dbReference type="CDD" id="cd00140">
    <property type="entry name" value="beta_clamp"/>
    <property type="match status" value="1"/>
</dbReference>
<keyword evidence="7 10" id="KW-0235">DNA replication</keyword>
<name>A0A2V1ISS2_9BACT</name>
<evidence type="ECO:0000256" key="6">
    <source>
        <dbReference type="ARBA" id="ARBA00022695"/>
    </source>
</evidence>
<keyword evidence="9" id="KW-0238">DNA-binding</keyword>
<dbReference type="EMBL" id="PUEC01000005">
    <property type="protein sequence ID" value="PWB03427.1"/>
    <property type="molecule type" value="Genomic_DNA"/>
</dbReference>
<keyword evidence="6 10" id="KW-0548">Nucleotidyltransferase</keyword>
<accession>A0A2V1ISS2</accession>
<dbReference type="AlphaFoldDB" id="A0A2V1ISS2"/>
<dbReference type="Proteomes" id="UP000244905">
    <property type="component" value="Unassembled WGS sequence"/>
</dbReference>
<dbReference type="GO" id="GO:0005737">
    <property type="term" value="C:cytoplasm"/>
    <property type="evidence" value="ECO:0007669"/>
    <property type="project" value="UniProtKB-SubCell"/>
</dbReference>
<dbReference type="InterPro" id="IPR001001">
    <property type="entry name" value="DNA_polIII_beta"/>
</dbReference>
<protein>
    <recommendedName>
        <fullName evidence="3 10">Beta sliding clamp</fullName>
    </recommendedName>
</protein>
<comment type="caution">
    <text evidence="14">The sequence shown here is derived from an EMBL/GenBank/DDBJ whole genome shotgun (WGS) entry which is preliminary data.</text>
</comment>
<dbReference type="RefSeq" id="WP_107031537.1">
    <property type="nucleotide sequence ID" value="NZ_CAJSYL010000050.1"/>
</dbReference>
<dbReference type="Gene3D" id="3.10.150.10">
    <property type="entry name" value="DNA Polymerase III, subunit A, domain 2"/>
    <property type="match status" value="1"/>
</dbReference>
<dbReference type="GO" id="GO:0003677">
    <property type="term" value="F:DNA binding"/>
    <property type="evidence" value="ECO:0007669"/>
    <property type="project" value="UniProtKB-UniRule"/>
</dbReference>
<keyword evidence="8 10" id="KW-0239">DNA-directed DNA polymerase</keyword>
<proteinExistence type="inferred from homology"/>
<evidence type="ECO:0000256" key="2">
    <source>
        <dbReference type="ARBA" id="ARBA00010752"/>
    </source>
</evidence>
<dbReference type="PIRSF" id="PIRSF000804">
    <property type="entry name" value="DNA_pol_III_b"/>
    <property type="match status" value="1"/>
</dbReference>
<dbReference type="SMART" id="SM00480">
    <property type="entry name" value="POL3Bc"/>
    <property type="match status" value="1"/>
</dbReference>
<evidence type="ECO:0000313" key="15">
    <source>
        <dbReference type="Proteomes" id="UP000244905"/>
    </source>
</evidence>
<dbReference type="GeneID" id="82525377"/>
<evidence type="ECO:0000259" key="13">
    <source>
        <dbReference type="Pfam" id="PF02768"/>
    </source>
</evidence>
<dbReference type="Gene3D" id="3.70.10.10">
    <property type="match status" value="1"/>
</dbReference>
<dbReference type="NCBIfam" id="TIGR00663">
    <property type="entry name" value="dnan"/>
    <property type="match status" value="1"/>
</dbReference>
<keyword evidence="15" id="KW-1185">Reference proteome</keyword>
<evidence type="ECO:0000256" key="8">
    <source>
        <dbReference type="ARBA" id="ARBA00022932"/>
    </source>
</evidence>
<dbReference type="PANTHER" id="PTHR30478">
    <property type="entry name" value="DNA POLYMERASE III SUBUNIT BETA"/>
    <property type="match status" value="1"/>
</dbReference>